<name>A0A2A9NBH1_9AGAR</name>
<accession>A0A2A9NBH1</accession>
<protein>
    <submittedName>
        <fullName evidence="2">Uncharacterized protein</fullName>
    </submittedName>
</protein>
<keyword evidence="3" id="KW-1185">Reference proteome</keyword>
<dbReference type="AlphaFoldDB" id="A0A2A9NBH1"/>
<gene>
    <name evidence="2" type="ORF">AMATHDRAFT_49571</name>
</gene>
<evidence type="ECO:0000256" key="1">
    <source>
        <dbReference type="SAM" id="MobiDB-lite"/>
    </source>
</evidence>
<dbReference type="Proteomes" id="UP000242287">
    <property type="component" value="Unassembled WGS sequence"/>
</dbReference>
<dbReference type="EMBL" id="KZ302065">
    <property type="protein sequence ID" value="PFH48365.1"/>
    <property type="molecule type" value="Genomic_DNA"/>
</dbReference>
<sequence length="153" mass="16699">MALTEPPDSRNARPLDSFSDFDFTPNNTPNSSLTGTTDFLTPGDFSSYRNQPESPSSSVSSVLRSAREIDDTIWSKGGRPTAKGFCFSGRFQITWPPRSCVAITGNVSGCCLWVTNEAFLMSISMDIWISNVIRASLAVDNSSSAMPTIKRRS</sequence>
<proteinExistence type="predicted"/>
<feature type="compositionally biased region" description="Low complexity" evidence="1">
    <location>
        <begin position="52"/>
        <end position="63"/>
    </location>
</feature>
<organism evidence="2 3">
    <name type="scientific">Amanita thiersii Skay4041</name>
    <dbReference type="NCBI Taxonomy" id="703135"/>
    <lineage>
        <taxon>Eukaryota</taxon>
        <taxon>Fungi</taxon>
        <taxon>Dikarya</taxon>
        <taxon>Basidiomycota</taxon>
        <taxon>Agaricomycotina</taxon>
        <taxon>Agaricomycetes</taxon>
        <taxon>Agaricomycetidae</taxon>
        <taxon>Agaricales</taxon>
        <taxon>Pluteineae</taxon>
        <taxon>Amanitaceae</taxon>
        <taxon>Amanita</taxon>
    </lineage>
</organism>
<feature type="region of interest" description="Disordered" evidence="1">
    <location>
        <begin position="1"/>
        <end position="63"/>
    </location>
</feature>
<reference evidence="2 3" key="1">
    <citation type="submission" date="2014-02" db="EMBL/GenBank/DDBJ databases">
        <title>Transposable element dynamics among asymbiotic and ectomycorrhizal Amanita fungi.</title>
        <authorList>
            <consortium name="DOE Joint Genome Institute"/>
            <person name="Hess J."/>
            <person name="Skrede I."/>
            <person name="Wolfe B."/>
            <person name="LaButti K."/>
            <person name="Ohm R.A."/>
            <person name="Grigoriev I.V."/>
            <person name="Pringle A."/>
        </authorList>
    </citation>
    <scope>NUCLEOTIDE SEQUENCE [LARGE SCALE GENOMIC DNA]</scope>
    <source>
        <strain evidence="2 3">SKay4041</strain>
    </source>
</reference>
<evidence type="ECO:0000313" key="3">
    <source>
        <dbReference type="Proteomes" id="UP000242287"/>
    </source>
</evidence>
<feature type="compositionally biased region" description="Polar residues" evidence="1">
    <location>
        <begin position="24"/>
        <end position="39"/>
    </location>
</feature>
<evidence type="ECO:0000313" key="2">
    <source>
        <dbReference type="EMBL" id="PFH48365.1"/>
    </source>
</evidence>